<evidence type="ECO:0000256" key="3">
    <source>
        <dbReference type="SAM" id="Phobius"/>
    </source>
</evidence>
<evidence type="ECO:0000313" key="4">
    <source>
        <dbReference type="EnsemblPlants" id="AUR62026015-RA:cds"/>
    </source>
</evidence>
<feature type="repeat" description="PPR" evidence="2">
    <location>
        <begin position="227"/>
        <end position="261"/>
    </location>
</feature>
<feature type="repeat" description="PPR" evidence="2">
    <location>
        <begin position="332"/>
        <end position="366"/>
    </location>
</feature>
<dbReference type="EnsemblPlants" id="AUR62026015-RA">
    <property type="protein sequence ID" value="AUR62026015-RA:cds"/>
    <property type="gene ID" value="AUR62026015"/>
</dbReference>
<dbReference type="InterPro" id="IPR002885">
    <property type="entry name" value="PPR_rpt"/>
</dbReference>
<dbReference type="AlphaFoldDB" id="A0A803MA98"/>
<feature type="repeat" description="PPR" evidence="2">
    <location>
        <begin position="297"/>
        <end position="331"/>
    </location>
</feature>
<keyword evidence="3" id="KW-1133">Transmembrane helix</keyword>
<evidence type="ECO:0000313" key="5">
    <source>
        <dbReference type="Proteomes" id="UP000596660"/>
    </source>
</evidence>
<evidence type="ECO:0000256" key="2">
    <source>
        <dbReference type="PROSITE-ProRule" id="PRU00708"/>
    </source>
</evidence>
<name>A0A803MA98_CHEQI</name>
<feature type="repeat" description="PPR" evidence="2">
    <location>
        <begin position="122"/>
        <end position="156"/>
    </location>
</feature>
<reference evidence="4" key="1">
    <citation type="journal article" date="2017" name="Nature">
        <title>The genome of Chenopodium quinoa.</title>
        <authorList>
            <person name="Jarvis D.E."/>
            <person name="Ho Y.S."/>
            <person name="Lightfoot D.J."/>
            <person name="Schmoeckel S.M."/>
            <person name="Li B."/>
            <person name="Borm T.J.A."/>
            <person name="Ohyanagi H."/>
            <person name="Mineta K."/>
            <person name="Michell C.T."/>
            <person name="Saber N."/>
            <person name="Kharbatia N.M."/>
            <person name="Rupper R.R."/>
            <person name="Sharp A.R."/>
            <person name="Dally N."/>
            <person name="Boughton B.A."/>
            <person name="Woo Y.H."/>
            <person name="Gao G."/>
            <person name="Schijlen E.G.W.M."/>
            <person name="Guo X."/>
            <person name="Momin A.A."/>
            <person name="Negrao S."/>
            <person name="Al-Babili S."/>
            <person name="Gehring C."/>
            <person name="Roessner U."/>
            <person name="Jung C."/>
            <person name="Murphy K."/>
            <person name="Arold S.T."/>
            <person name="Gojobori T."/>
            <person name="van der Linden C.G."/>
            <person name="van Loo E.N."/>
            <person name="Jellen E.N."/>
            <person name="Maughan P.J."/>
            <person name="Tester M."/>
        </authorList>
    </citation>
    <scope>NUCLEOTIDE SEQUENCE [LARGE SCALE GENOMIC DNA]</scope>
    <source>
        <strain evidence="4">cv. PI 614886</strain>
    </source>
</reference>
<dbReference type="Gramene" id="AUR62026015-RA">
    <property type="protein sequence ID" value="AUR62026015-RA:cds"/>
    <property type="gene ID" value="AUR62026015"/>
</dbReference>
<keyword evidence="1" id="KW-0677">Repeat</keyword>
<dbReference type="InterPro" id="IPR011990">
    <property type="entry name" value="TPR-like_helical_dom_sf"/>
</dbReference>
<dbReference type="PANTHER" id="PTHR47932">
    <property type="entry name" value="ATPASE EXPRESSION PROTEIN 3"/>
    <property type="match status" value="1"/>
</dbReference>
<feature type="repeat" description="PPR" evidence="2">
    <location>
        <begin position="262"/>
        <end position="296"/>
    </location>
</feature>
<dbReference type="NCBIfam" id="TIGR00756">
    <property type="entry name" value="PPR"/>
    <property type="match status" value="7"/>
</dbReference>
<dbReference type="GO" id="GO:0003729">
    <property type="term" value="F:mRNA binding"/>
    <property type="evidence" value="ECO:0007669"/>
    <property type="project" value="TreeGrafter"/>
</dbReference>
<keyword evidence="3" id="KW-0812">Transmembrane</keyword>
<keyword evidence="5" id="KW-1185">Reference proteome</keyword>
<reference evidence="4" key="2">
    <citation type="submission" date="2021-03" db="UniProtKB">
        <authorList>
            <consortium name="EnsemblPlants"/>
        </authorList>
    </citation>
    <scope>IDENTIFICATION</scope>
</reference>
<proteinExistence type="predicted"/>
<dbReference type="Gene3D" id="1.25.40.10">
    <property type="entry name" value="Tetratricopeptide repeat domain"/>
    <property type="match status" value="4"/>
</dbReference>
<dbReference type="Pfam" id="PF01535">
    <property type="entry name" value="PPR"/>
    <property type="match status" value="2"/>
</dbReference>
<feature type="repeat" description="PPR" evidence="2">
    <location>
        <begin position="367"/>
        <end position="401"/>
    </location>
</feature>
<protein>
    <submittedName>
        <fullName evidence="4">Uncharacterized protein</fullName>
    </submittedName>
</protein>
<dbReference type="Pfam" id="PF13041">
    <property type="entry name" value="PPR_2"/>
    <property type="match status" value="4"/>
</dbReference>
<evidence type="ECO:0000256" key="1">
    <source>
        <dbReference type="ARBA" id="ARBA00022737"/>
    </source>
</evidence>
<accession>A0A803MA98</accession>
<organism evidence="4 5">
    <name type="scientific">Chenopodium quinoa</name>
    <name type="common">Quinoa</name>
    <dbReference type="NCBI Taxonomy" id="63459"/>
    <lineage>
        <taxon>Eukaryota</taxon>
        <taxon>Viridiplantae</taxon>
        <taxon>Streptophyta</taxon>
        <taxon>Embryophyta</taxon>
        <taxon>Tracheophyta</taxon>
        <taxon>Spermatophyta</taxon>
        <taxon>Magnoliopsida</taxon>
        <taxon>eudicotyledons</taxon>
        <taxon>Gunneridae</taxon>
        <taxon>Pentapetalae</taxon>
        <taxon>Caryophyllales</taxon>
        <taxon>Chenopodiaceae</taxon>
        <taxon>Chenopodioideae</taxon>
        <taxon>Atripliceae</taxon>
        <taxon>Chenopodium</taxon>
    </lineage>
</organism>
<dbReference type="PANTHER" id="PTHR47932:SF63">
    <property type="entry name" value="OS08G0290000 PROTEIN"/>
    <property type="match status" value="1"/>
</dbReference>
<feature type="repeat" description="PPR" evidence="2">
    <location>
        <begin position="157"/>
        <end position="191"/>
    </location>
</feature>
<keyword evidence="3" id="KW-0472">Membrane</keyword>
<dbReference type="PROSITE" id="PS51375">
    <property type="entry name" value="PPR"/>
    <property type="match status" value="8"/>
</dbReference>
<dbReference type="Proteomes" id="UP000596660">
    <property type="component" value="Unplaced"/>
</dbReference>
<feature type="transmembrane region" description="Helical" evidence="3">
    <location>
        <begin position="571"/>
        <end position="595"/>
    </location>
</feature>
<sequence length="692" mass="77084">MSVILSSRHCNFLKDLSEDTIKHCCVVAHLLASENLRLLAQDVISWVILRIGPCRNVVKRMRDVGVVPSLSAISILFKLLFRVGDYDASLPDLSVSGLCWANQLDEAMKLLEDLIERGLPIGVIAFNSIIAAYAKVVLEEEAFRVYKIMVQFGLSPTSSTCSSLLVGLSNKGRLQEGKELINHMIANGFPVNKVSFTALLDGYCQIGDMSGAQTLWNEMSQRGLSPDAVPFSAYIDGLSRAGLVEEAFAVFTEMKMRGYMPNNFAYNSLIFGLCNSGIMDEALKLEREMKQMGLVPDNCTFNIIINGFCKQGRMKSAIDAFAEMHRIGLSPDIVTYNTLINGYCKAFDLASANDILHKMHFSGWSPDITTYNIHMHGLCSSRRVNQAIAMLDELVSSGIVSNSITYNIMMNGVCGDILDRAMMLAAKLLKVAFIPNVGTINLLLSQFYKQGIPQKTLMWAQMFHEIGFEFDNVTYKILDKAYSDLQEDMEASAADYFCMQMMSNFLQQCKLHAATAGVQKIETLALLVLWQCHGLQLHNFGTYTAHYYHADVPGCTNKLRSMMDYGLEGEMTLLCCALMYGVLLLISLGLVFCALQKCRGGNLYLTPDCTSQLNEGTLDLIPPTVSLYSWKLEQDVETVIRVLQPGPVGIVEHKFTDKEIHDANAMFKNAVKNWQRRALLEKSGVVKDYVEF</sequence>
<feature type="repeat" description="PPR" evidence="2">
    <location>
        <begin position="192"/>
        <end position="226"/>
    </location>
</feature>